<gene>
    <name evidence="2" type="ORF">QYS49_34990</name>
</gene>
<evidence type="ECO:0000256" key="1">
    <source>
        <dbReference type="SAM" id="Phobius"/>
    </source>
</evidence>
<evidence type="ECO:0000313" key="2">
    <source>
        <dbReference type="EMBL" id="WMN12916.1"/>
    </source>
</evidence>
<dbReference type="Proteomes" id="UP001230496">
    <property type="component" value="Chromosome"/>
</dbReference>
<feature type="transmembrane region" description="Helical" evidence="1">
    <location>
        <begin position="333"/>
        <end position="352"/>
    </location>
</feature>
<feature type="transmembrane region" description="Helical" evidence="1">
    <location>
        <begin position="220"/>
        <end position="240"/>
    </location>
</feature>
<dbReference type="EMBL" id="CP129971">
    <property type="protein sequence ID" value="WMN12916.1"/>
    <property type="molecule type" value="Genomic_DNA"/>
</dbReference>
<feature type="transmembrane region" description="Helical" evidence="1">
    <location>
        <begin position="308"/>
        <end position="326"/>
    </location>
</feature>
<keyword evidence="1" id="KW-0812">Transmembrane</keyword>
<protein>
    <submittedName>
        <fullName evidence="2">Uncharacterized protein</fullName>
    </submittedName>
</protein>
<dbReference type="AlphaFoldDB" id="A0AA51RC13"/>
<feature type="transmembrane region" description="Helical" evidence="1">
    <location>
        <begin position="103"/>
        <end position="123"/>
    </location>
</feature>
<feature type="transmembrane region" description="Helical" evidence="1">
    <location>
        <begin position="39"/>
        <end position="59"/>
    </location>
</feature>
<keyword evidence="1" id="KW-0472">Membrane</keyword>
<dbReference type="RefSeq" id="WP_308351296.1">
    <property type="nucleotide sequence ID" value="NZ_CP129971.1"/>
</dbReference>
<evidence type="ECO:0000313" key="3">
    <source>
        <dbReference type="Proteomes" id="UP001230496"/>
    </source>
</evidence>
<reference evidence="2 3" key="1">
    <citation type="submission" date="2023-08" db="EMBL/GenBank/DDBJ databases">
        <title>Comparative genomics and taxonomic characterization of three novel marine species of genus Marivirga.</title>
        <authorList>
            <person name="Muhammad N."/>
            <person name="Kim S.-G."/>
        </authorList>
    </citation>
    <scope>NUCLEOTIDE SEQUENCE [LARGE SCALE GENOMIC DNA]</scope>
    <source>
        <strain evidence="2 3">BDSF4-3</strain>
    </source>
</reference>
<accession>A0AA51RC13</accession>
<organism evidence="2 3">
    <name type="scientific">Marivirga salinarum</name>
    <dbReference type="NCBI Taxonomy" id="3059078"/>
    <lineage>
        <taxon>Bacteria</taxon>
        <taxon>Pseudomonadati</taxon>
        <taxon>Bacteroidota</taxon>
        <taxon>Cytophagia</taxon>
        <taxon>Cytophagales</taxon>
        <taxon>Marivirgaceae</taxon>
        <taxon>Marivirga</taxon>
    </lineage>
</organism>
<feature type="transmembrane region" description="Helical" evidence="1">
    <location>
        <begin position="179"/>
        <end position="199"/>
    </location>
</feature>
<feature type="transmembrane region" description="Helical" evidence="1">
    <location>
        <begin position="66"/>
        <end position="83"/>
    </location>
</feature>
<keyword evidence="3" id="KW-1185">Reference proteome</keyword>
<sequence>MSPDSKFYTKSATNYNLGKGFVAPTTYPFNETTPESYMTVWPVGYPALIAIFSNLTGFNSFVSSKITNAFFLGLIFILLYYWFGEYSILPACYFCSFNQLEIYSYTWSEGVFLFFLLWLLYLLERNLAGKKSSVNLILSIICLASLPLLRYAGLIYFFYLATVVVILFLKKRYLVGKHISVVLFVSSILVFSYLLNNYFISGGFFSGRPRIFPEVESLSIFLKLLFTGIVNELFILRNFYWNWDPLFILMLLIQLIICYYIFRKKEHLDVDVLKGKKHILTISSSFFYLISIFVIRKLSPFDAFNYRILAPFSTPIFIVLLGNLRYKIERHKYNYFHILIVSFFILSLIMNLPKKFILSWLGVI</sequence>
<feature type="transmembrane region" description="Helical" evidence="1">
    <location>
        <begin position="135"/>
        <end position="159"/>
    </location>
</feature>
<keyword evidence="1" id="KW-1133">Transmembrane helix</keyword>
<proteinExistence type="predicted"/>
<name>A0AA51RC13_9BACT</name>
<feature type="transmembrane region" description="Helical" evidence="1">
    <location>
        <begin position="278"/>
        <end position="296"/>
    </location>
</feature>
<feature type="transmembrane region" description="Helical" evidence="1">
    <location>
        <begin position="246"/>
        <end position="262"/>
    </location>
</feature>
<dbReference type="KEGG" id="msaa:QYS49_34990"/>